<accession>C1MUV1</accession>
<dbReference type="InterPro" id="IPR032675">
    <property type="entry name" value="LRR_dom_sf"/>
</dbReference>
<dbReference type="eggNOG" id="KOG1909">
    <property type="taxonomic scope" value="Eukaryota"/>
</dbReference>
<comment type="subcellular location">
    <subcellularLocation>
        <location evidence="1">Cytoplasm</location>
        <location evidence="1">Cytoskeleton</location>
        <location evidence="1">Cilium axoneme</location>
    </subcellularLocation>
</comment>
<dbReference type="GeneID" id="9684697"/>
<reference evidence="2 3" key="1">
    <citation type="journal article" date="2009" name="Science">
        <title>Green evolution and dynamic adaptations revealed by genomes of the marine picoeukaryotes Micromonas.</title>
        <authorList>
            <person name="Worden A.Z."/>
            <person name="Lee J.H."/>
            <person name="Mock T."/>
            <person name="Rouze P."/>
            <person name="Simmons M.P."/>
            <person name="Aerts A.L."/>
            <person name="Allen A.E."/>
            <person name="Cuvelier M.L."/>
            <person name="Derelle E."/>
            <person name="Everett M.V."/>
            <person name="Foulon E."/>
            <person name="Grimwood J."/>
            <person name="Gundlach H."/>
            <person name="Henrissat B."/>
            <person name="Napoli C."/>
            <person name="McDonald S.M."/>
            <person name="Parker M.S."/>
            <person name="Rombauts S."/>
            <person name="Salamov A."/>
            <person name="Von Dassow P."/>
            <person name="Badger J.H."/>
            <person name="Coutinho P.M."/>
            <person name="Demir E."/>
            <person name="Dubchak I."/>
            <person name="Gentemann C."/>
            <person name="Eikrem W."/>
            <person name="Gready J.E."/>
            <person name="John U."/>
            <person name="Lanier W."/>
            <person name="Lindquist E.A."/>
            <person name="Lucas S."/>
            <person name="Mayer K.F."/>
            <person name="Moreau H."/>
            <person name="Not F."/>
            <person name="Otillar R."/>
            <person name="Panaud O."/>
            <person name="Pangilinan J."/>
            <person name="Paulsen I."/>
            <person name="Piegu B."/>
            <person name="Poliakov A."/>
            <person name="Robbens S."/>
            <person name="Schmutz J."/>
            <person name="Toulza E."/>
            <person name="Wyss T."/>
            <person name="Zelensky A."/>
            <person name="Zhou K."/>
            <person name="Armbrust E.V."/>
            <person name="Bhattacharya D."/>
            <person name="Goodenough U.W."/>
            <person name="Van de Peer Y."/>
            <person name="Grigoriev I.V."/>
        </authorList>
    </citation>
    <scope>NUCLEOTIDE SEQUENCE [LARGE SCALE GENOMIC DNA]</scope>
    <source>
        <strain evidence="2 3">CCMP1545</strain>
    </source>
</reference>
<dbReference type="STRING" id="564608.C1MUV1"/>
<dbReference type="Gene3D" id="3.80.10.10">
    <property type="entry name" value="Ribonuclease Inhibitor"/>
    <property type="match status" value="2"/>
</dbReference>
<dbReference type="Proteomes" id="UP000001876">
    <property type="component" value="Unassembled WGS sequence"/>
</dbReference>
<dbReference type="PANTHER" id="PTHR46761">
    <property type="entry name" value="RAN GTPASE-ACTIVATING PROTEIN 1"/>
    <property type="match status" value="1"/>
</dbReference>
<dbReference type="Pfam" id="PF13516">
    <property type="entry name" value="LRR_6"/>
    <property type="match status" value="2"/>
</dbReference>
<dbReference type="GO" id="GO:0005930">
    <property type="term" value="C:axoneme"/>
    <property type="evidence" value="ECO:0007669"/>
    <property type="project" value="UniProtKB-SubCell"/>
</dbReference>
<feature type="non-terminal residue" evidence="2">
    <location>
        <position position="1"/>
    </location>
</feature>
<sequence length="394" mass="41420">FDLSSKDREFYTQQRAEQVLAPLLAKGAKFTKVKLSTKSFGIDAAKVVTRAFANIAATLKEVDLSDIIAGRPEDEALKAMQIITEATLGAKITSVDVSDNAFGEKGVRACSAMLQQQTGIESISFMNNGISEQAAAAILELLASPQSLKKFHLHKNMTGDEGTVHIGKLLEKAPHMEDFKMAGSRFTSDGAVTLAKGLASGTSLTKLDLTDNNVNEEGGIALATMLFKQPKMKHLNFEMTSLGPDASAAVASALAAGCPELEYLNLSSCDITPEGVPSVAKAISAMKNLKVLKIAENELGDFGVTQICVALKMSGAPIVELDVSTNELVLAGAVAAARLAAAKVGFTALNLDANYISDEGVEEVKSVLEGAGISAALMSMEENDADMADEVDDD</sequence>
<gene>
    <name evidence="2" type="ORF">MICPUCDRAFT_2356</name>
</gene>
<evidence type="ECO:0000313" key="3">
    <source>
        <dbReference type="Proteomes" id="UP000001876"/>
    </source>
</evidence>
<evidence type="ECO:0000313" key="2">
    <source>
        <dbReference type="EMBL" id="EEH56389.1"/>
    </source>
</evidence>
<dbReference type="OMA" id="NSYSKIC"/>
<dbReference type="PANTHER" id="PTHR46761:SF2">
    <property type="entry name" value="RAN GTPASE-ACTIVATING PROTEIN 1"/>
    <property type="match status" value="1"/>
</dbReference>
<dbReference type="SUPFAM" id="SSF52047">
    <property type="entry name" value="RNI-like"/>
    <property type="match status" value="1"/>
</dbReference>
<dbReference type="OrthoDB" id="120976at2759"/>
<feature type="non-terminal residue" evidence="2">
    <location>
        <position position="394"/>
    </location>
</feature>
<name>C1MUV1_MICPC</name>
<dbReference type="InterPro" id="IPR001611">
    <property type="entry name" value="Leu-rich_rpt"/>
</dbReference>
<protein>
    <submittedName>
        <fullName evidence="2">Predicted protein</fullName>
    </submittedName>
</protein>
<dbReference type="GO" id="GO:0005096">
    <property type="term" value="F:GTPase activator activity"/>
    <property type="evidence" value="ECO:0007669"/>
    <property type="project" value="InterPro"/>
</dbReference>
<keyword evidence="3" id="KW-1185">Reference proteome</keyword>
<dbReference type="SMART" id="SM00368">
    <property type="entry name" value="LRR_RI"/>
    <property type="match status" value="9"/>
</dbReference>
<dbReference type="RefSeq" id="XP_003059257.1">
    <property type="nucleotide sequence ID" value="XM_003059211.1"/>
</dbReference>
<dbReference type="InterPro" id="IPR045203">
    <property type="entry name" value="RanGAP1/2"/>
</dbReference>
<evidence type="ECO:0000256" key="1">
    <source>
        <dbReference type="ARBA" id="ARBA00004430"/>
    </source>
</evidence>
<organism evidence="3">
    <name type="scientific">Micromonas pusilla (strain CCMP1545)</name>
    <name type="common">Picoplanktonic green alga</name>
    <dbReference type="NCBI Taxonomy" id="564608"/>
    <lineage>
        <taxon>Eukaryota</taxon>
        <taxon>Viridiplantae</taxon>
        <taxon>Chlorophyta</taxon>
        <taxon>Mamiellophyceae</taxon>
        <taxon>Mamiellales</taxon>
        <taxon>Mamiellaceae</taxon>
        <taxon>Micromonas</taxon>
    </lineage>
</organism>
<dbReference type="EMBL" id="GG663740">
    <property type="protein sequence ID" value="EEH56389.1"/>
    <property type="molecule type" value="Genomic_DNA"/>
</dbReference>
<dbReference type="KEGG" id="mpp:MICPUCDRAFT_2356"/>
<proteinExistence type="predicted"/>
<dbReference type="AlphaFoldDB" id="C1MUV1"/>